<evidence type="ECO:0000256" key="4">
    <source>
        <dbReference type="ARBA" id="ARBA00022694"/>
    </source>
</evidence>
<evidence type="ECO:0000256" key="5">
    <source>
        <dbReference type="ARBA" id="ARBA00022857"/>
    </source>
</evidence>
<organism evidence="9 10">
    <name type="scientific">Roseburia lenta</name>
    <dbReference type="NCBI Taxonomy" id="2763061"/>
    <lineage>
        <taxon>Bacteria</taxon>
        <taxon>Bacillati</taxon>
        <taxon>Bacillota</taxon>
        <taxon>Clostridia</taxon>
        <taxon>Lachnospirales</taxon>
        <taxon>Lachnospiraceae</taxon>
        <taxon>Roseburia</taxon>
    </lineage>
</organism>
<accession>A0ABR7GG95</accession>
<keyword evidence="3 7" id="KW-0288">FMN</keyword>
<dbReference type="Proteomes" id="UP000643810">
    <property type="component" value="Unassembled WGS sequence"/>
</dbReference>
<evidence type="ECO:0000313" key="10">
    <source>
        <dbReference type="Proteomes" id="UP000643810"/>
    </source>
</evidence>
<dbReference type="InterPro" id="IPR018517">
    <property type="entry name" value="tRNA_hU_synthase_CS"/>
</dbReference>
<evidence type="ECO:0000256" key="1">
    <source>
        <dbReference type="ARBA" id="ARBA00001917"/>
    </source>
</evidence>
<evidence type="ECO:0000259" key="8">
    <source>
        <dbReference type="Pfam" id="PF01207"/>
    </source>
</evidence>
<keyword evidence="2 7" id="KW-0285">Flavoprotein</keyword>
<evidence type="ECO:0000256" key="6">
    <source>
        <dbReference type="ARBA" id="ARBA00023002"/>
    </source>
</evidence>
<dbReference type="PIRSF" id="PIRSF006621">
    <property type="entry name" value="Dus"/>
    <property type="match status" value="1"/>
</dbReference>
<dbReference type="InterPro" id="IPR035587">
    <property type="entry name" value="DUS-like_FMN-bd"/>
</dbReference>
<dbReference type="EC" id="1.3.1.-" evidence="7"/>
<evidence type="ECO:0000256" key="2">
    <source>
        <dbReference type="ARBA" id="ARBA00022630"/>
    </source>
</evidence>
<dbReference type="InterPro" id="IPR013785">
    <property type="entry name" value="Aldolase_TIM"/>
</dbReference>
<protein>
    <recommendedName>
        <fullName evidence="7">tRNA-dihydrouridine synthase</fullName>
        <ecNumber evidence="7">1.3.1.-</ecNumber>
    </recommendedName>
</protein>
<comment type="similarity">
    <text evidence="7">Belongs to the dus family.</text>
</comment>
<reference evidence="9 10" key="1">
    <citation type="submission" date="2020-08" db="EMBL/GenBank/DDBJ databases">
        <title>Genome public.</title>
        <authorList>
            <person name="Liu C."/>
            <person name="Sun Q."/>
        </authorList>
    </citation>
    <scope>NUCLEOTIDE SEQUENCE [LARGE SCALE GENOMIC DNA]</scope>
    <source>
        <strain evidence="9 10">NSJ-9</strain>
    </source>
</reference>
<name>A0ABR7GG95_9FIRM</name>
<dbReference type="SUPFAM" id="SSF51395">
    <property type="entry name" value="FMN-linked oxidoreductases"/>
    <property type="match status" value="1"/>
</dbReference>
<evidence type="ECO:0000256" key="3">
    <source>
        <dbReference type="ARBA" id="ARBA00022643"/>
    </source>
</evidence>
<dbReference type="PANTHER" id="PTHR45846:SF1">
    <property type="entry name" value="TRNA-DIHYDROURIDINE(47) SYNTHASE [NAD(P)(+)]-LIKE"/>
    <property type="match status" value="1"/>
</dbReference>
<comment type="cofactor">
    <cofactor evidence="1 7">
        <name>FMN</name>
        <dbReference type="ChEBI" id="CHEBI:58210"/>
    </cofactor>
</comment>
<dbReference type="CDD" id="cd02801">
    <property type="entry name" value="DUS_like_FMN"/>
    <property type="match status" value="1"/>
</dbReference>
<evidence type="ECO:0000256" key="7">
    <source>
        <dbReference type="PIRNR" id="PIRNR006621"/>
    </source>
</evidence>
<dbReference type="Gene3D" id="3.20.20.70">
    <property type="entry name" value="Aldolase class I"/>
    <property type="match status" value="1"/>
</dbReference>
<keyword evidence="6 7" id="KW-0560">Oxidoreductase</keyword>
<dbReference type="PANTHER" id="PTHR45846">
    <property type="entry name" value="TRNA-DIHYDROURIDINE(47) SYNTHASE [NAD(P)(+)]-LIKE"/>
    <property type="match status" value="1"/>
</dbReference>
<dbReference type="Pfam" id="PF01207">
    <property type="entry name" value="Dus"/>
    <property type="match status" value="1"/>
</dbReference>
<keyword evidence="10" id="KW-1185">Reference proteome</keyword>
<evidence type="ECO:0000313" key="9">
    <source>
        <dbReference type="EMBL" id="MBC5686475.1"/>
    </source>
</evidence>
<keyword evidence="5" id="KW-0521">NADP</keyword>
<dbReference type="InterPro" id="IPR001269">
    <property type="entry name" value="DUS_fam"/>
</dbReference>
<comment type="caution">
    <text evidence="9">The sequence shown here is derived from an EMBL/GenBank/DDBJ whole genome shotgun (WGS) entry which is preliminary data.</text>
</comment>
<comment type="function">
    <text evidence="7">Catalyzes the synthesis of 5,6-dihydrouridine (D), a modified base found in the D-loop of most tRNAs, via the reduction of the C5-C6 double bond in target uridines.</text>
</comment>
<dbReference type="RefSeq" id="WP_186854308.1">
    <property type="nucleotide sequence ID" value="NZ_JACOPG010000003.1"/>
</dbReference>
<sequence length="323" mass="37725">MKYYMAPMEGLTGYVYRNAYHNFFYPMDRYFTPFIANKKMSSGERRDILPENNEGKCVIPQILTNRSEHFLAVAGELTQYGYDMVNLNVGCPSGTVVAKGRGAGLLEDPETLDRFLYEIFAGYDGRISVKTRIGMEDEEEWKDILAVYEKYPLEELIIHPRVRKDFYKGKPRLDAFSYAMEESGHRLCYNGDICSAEDLQDRKERFPDLDRVMLGRGLLCNPFLIEMSKTEDDVGRKTADDAAHDHMQEKKERLYAFHQEILEGYIQIMSGDRNVLFRMKELWFYLGDCFTNADKYLKKIKKSERLVAYQEAVDALFHEQELR</sequence>
<proteinExistence type="inferred from homology"/>
<feature type="domain" description="DUS-like FMN-binding" evidence="8">
    <location>
        <begin position="5"/>
        <end position="261"/>
    </location>
</feature>
<dbReference type="PROSITE" id="PS01136">
    <property type="entry name" value="UPF0034"/>
    <property type="match status" value="1"/>
</dbReference>
<gene>
    <name evidence="9" type="ORF">H8R94_07675</name>
</gene>
<keyword evidence="4 7" id="KW-0819">tRNA processing</keyword>
<dbReference type="EMBL" id="JACOPG010000003">
    <property type="protein sequence ID" value="MBC5686475.1"/>
    <property type="molecule type" value="Genomic_DNA"/>
</dbReference>